<dbReference type="Proteomes" id="UP001158045">
    <property type="component" value="Unassembled WGS sequence"/>
</dbReference>
<dbReference type="CDD" id="cd06587">
    <property type="entry name" value="VOC"/>
    <property type="match status" value="2"/>
</dbReference>
<name>A0ABT6NE47_9FIRM</name>
<dbReference type="PANTHER" id="PTHR43708:SF5">
    <property type="entry name" value="CONSERVED EXPRESSED OXIDOREDUCTASE (EUROFUNG)-RELATED"/>
    <property type="match status" value="1"/>
</dbReference>
<dbReference type="EMBL" id="JARYZI010000006">
    <property type="protein sequence ID" value="MDH8678677.1"/>
    <property type="molecule type" value="Genomic_DNA"/>
</dbReference>
<feature type="domain" description="VOC" evidence="3">
    <location>
        <begin position="368"/>
        <end position="502"/>
    </location>
</feature>
<evidence type="ECO:0000313" key="4">
    <source>
        <dbReference type="EMBL" id="MDH8678677.1"/>
    </source>
</evidence>
<dbReference type="Gene3D" id="3.10.180.10">
    <property type="entry name" value="2,3-Dihydroxybiphenyl 1,2-Dioxygenase, domain 1"/>
    <property type="match status" value="2"/>
</dbReference>
<dbReference type="InterPro" id="IPR036291">
    <property type="entry name" value="NAD(P)-bd_dom_sf"/>
</dbReference>
<reference evidence="4 5" key="1">
    <citation type="submission" date="2023-04" db="EMBL/GenBank/DDBJ databases">
        <title>Fusibacter bizertensis strain WBS, isolated from littoral bottom sediments of the Arctic seas - biochemical and genomic analysis.</title>
        <authorList>
            <person name="Brioukhanov A.L."/>
        </authorList>
    </citation>
    <scope>NUCLEOTIDE SEQUENCE [LARGE SCALE GENOMIC DNA]</scope>
    <source>
        <strain evidence="4 5">WBS</strain>
    </source>
</reference>
<accession>A0ABT6NE47</accession>
<dbReference type="Gene3D" id="3.30.360.10">
    <property type="entry name" value="Dihydrodipicolinate Reductase, domain 2"/>
    <property type="match status" value="1"/>
</dbReference>
<dbReference type="RefSeq" id="WP_281094530.1">
    <property type="nucleotide sequence ID" value="NZ_JARYZI010000006.1"/>
</dbReference>
<organism evidence="4 5">
    <name type="scientific">Fusibacter bizertensis</name>
    <dbReference type="NCBI Taxonomy" id="1488331"/>
    <lineage>
        <taxon>Bacteria</taxon>
        <taxon>Bacillati</taxon>
        <taxon>Bacillota</taxon>
        <taxon>Clostridia</taxon>
        <taxon>Eubacteriales</taxon>
        <taxon>Eubacteriales Family XII. Incertae Sedis</taxon>
        <taxon>Fusibacter</taxon>
    </lineage>
</organism>
<dbReference type="InterPro" id="IPR004360">
    <property type="entry name" value="Glyas_Fos-R_dOase_dom"/>
</dbReference>
<dbReference type="SUPFAM" id="SSF54593">
    <property type="entry name" value="Glyoxalase/Bleomycin resistance protein/Dihydroxybiphenyl dioxygenase"/>
    <property type="match status" value="2"/>
</dbReference>
<keyword evidence="2" id="KW-0560">Oxidoreductase</keyword>
<comment type="similarity">
    <text evidence="1">Belongs to the Gfo/Idh/MocA family.</text>
</comment>
<dbReference type="InterPro" id="IPR037523">
    <property type="entry name" value="VOC_core"/>
</dbReference>
<dbReference type="InterPro" id="IPR000683">
    <property type="entry name" value="Gfo/Idh/MocA-like_OxRdtase_N"/>
</dbReference>
<dbReference type="InterPro" id="IPR029068">
    <property type="entry name" value="Glyas_Bleomycin-R_OHBP_Dase"/>
</dbReference>
<keyword evidence="5" id="KW-1185">Reference proteome</keyword>
<dbReference type="PROSITE" id="PS51819">
    <property type="entry name" value="VOC"/>
    <property type="match status" value="2"/>
</dbReference>
<proteinExistence type="inferred from homology"/>
<dbReference type="InterPro" id="IPR055170">
    <property type="entry name" value="GFO_IDH_MocA-like_dom"/>
</dbReference>
<dbReference type="SUPFAM" id="SSF51735">
    <property type="entry name" value="NAD(P)-binding Rossmann-fold domains"/>
    <property type="match status" value="1"/>
</dbReference>
<evidence type="ECO:0000256" key="1">
    <source>
        <dbReference type="ARBA" id="ARBA00010928"/>
    </source>
</evidence>
<evidence type="ECO:0000256" key="2">
    <source>
        <dbReference type="ARBA" id="ARBA00023002"/>
    </source>
</evidence>
<feature type="domain" description="VOC" evidence="3">
    <location>
        <begin position="526"/>
        <end position="674"/>
    </location>
</feature>
<comment type="caution">
    <text evidence="4">The sequence shown here is derived from an EMBL/GenBank/DDBJ whole genome shotgun (WGS) entry which is preliminary data.</text>
</comment>
<sequence length="688" mass="76728">MKVGVIGSGAISGIYLENMIHKYANLEVIAIADRSGIGSKKKAAEFGIEALTIESMLDRDDIEMIVNLTPVGAHYGIIKSALLAGKHVYTEKTLTSDLAQAKELLELAKERGLYLGSAPDTFLGSALQAARSAIDASLIGEINSFSISVNRNNSFLISLFPFLKEPGAGILLDYAVYHMTALVSLLGPVSRVGGIVRTPYKTHLNISPTSKEYGQVMETPNESQVSAIVQMKNGITGTLHIDAESNRNEETFFTLYGTKGILYLTDPNQFGGEVKYILDQSVLSNTSVPKTLWQFTPHRENSRGIGPSEMAEAILEKRPNRASKEMAFHVLEVLSSILKCGEQGNFFDIKSSFIQPAPLQPQKLNIKNIGHIALKMKHSKEMLAFYSEVLGMQKLFTLTTKMFNPKASEAEDLPCIDYMKLAEHQFLELIYSDEEPLETAADRRAHYGFMKVNFEVESIESIKKKLINAGVVLHEDIHTVVDGSQELTVFDPDGNEVQFTEYAKGELAKIKLSSTGHHETCSHVAYTTQIAYQVKDDVNMLNFYVKGLGFKRAMTLTFDDLYKALEADMEANPKELSEIEMIRDSPWIDFIEVAPHQYIEFFHSPNEIKKQAYHYENYYGYQHLCLEVEDIHLALEAITQNGIKPDTEISLGVDGAYQFWLTDPDGNPVEIMAYSESAKQLSVESDYL</sequence>
<dbReference type="Pfam" id="PF01408">
    <property type="entry name" value="GFO_IDH_MocA"/>
    <property type="match status" value="1"/>
</dbReference>
<dbReference type="SUPFAM" id="SSF55347">
    <property type="entry name" value="Glyceraldehyde-3-phosphate dehydrogenase-like, C-terminal domain"/>
    <property type="match status" value="1"/>
</dbReference>
<dbReference type="Gene3D" id="3.40.50.720">
    <property type="entry name" value="NAD(P)-binding Rossmann-like Domain"/>
    <property type="match status" value="1"/>
</dbReference>
<gene>
    <name evidence="4" type="ORF">QE109_10990</name>
</gene>
<evidence type="ECO:0000313" key="5">
    <source>
        <dbReference type="Proteomes" id="UP001158045"/>
    </source>
</evidence>
<protein>
    <submittedName>
        <fullName evidence="4">VOC family protein</fullName>
    </submittedName>
</protein>
<evidence type="ECO:0000259" key="3">
    <source>
        <dbReference type="PROSITE" id="PS51819"/>
    </source>
</evidence>
<dbReference type="InterPro" id="IPR051317">
    <property type="entry name" value="Gfo/Idh/MocA_oxidoreduct"/>
</dbReference>
<dbReference type="Pfam" id="PF22725">
    <property type="entry name" value="GFO_IDH_MocA_C3"/>
    <property type="match status" value="1"/>
</dbReference>
<dbReference type="Pfam" id="PF00903">
    <property type="entry name" value="Glyoxalase"/>
    <property type="match status" value="2"/>
</dbReference>
<dbReference type="PANTHER" id="PTHR43708">
    <property type="entry name" value="CONSERVED EXPRESSED OXIDOREDUCTASE (EUROFUNG)"/>
    <property type="match status" value="1"/>
</dbReference>